<reference evidence="2 3" key="1">
    <citation type="journal article" date="2019" name="Sci. Data">
        <title>Hybrid genome assembly and annotation of Danionella translucida.</title>
        <authorList>
            <person name="Kadobianskyi M."/>
            <person name="Schulze L."/>
            <person name="Schuelke M."/>
            <person name="Judkewitz B."/>
        </authorList>
    </citation>
    <scope>NUCLEOTIDE SEQUENCE [LARGE SCALE GENOMIC DNA]</scope>
    <source>
        <strain evidence="2 3">Bolton</strain>
    </source>
</reference>
<accession>A0A553RFW2</accession>
<organism evidence="2 3">
    <name type="scientific">Danionella cerebrum</name>
    <dbReference type="NCBI Taxonomy" id="2873325"/>
    <lineage>
        <taxon>Eukaryota</taxon>
        <taxon>Metazoa</taxon>
        <taxon>Chordata</taxon>
        <taxon>Craniata</taxon>
        <taxon>Vertebrata</taxon>
        <taxon>Euteleostomi</taxon>
        <taxon>Actinopterygii</taxon>
        <taxon>Neopterygii</taxon>
        <taxon>Teleostei</taxon>
        <taxon>Ostariophysi</taxon>
        <taxon>Cypriniformes</taxon>
        <taxon>Danionidae</taxon>
        <taxon>Danioninae</taxon>
        <taxon>Danionella</taxon>
    </lineage>
</organism>
<protein>
    <submittedName>
        <fullName evidence="2">Uncharacterized protein</fullName>
    </submittedName>
</protein>
<dbReference type="AlphaFoldDB" id="A0A553RFW2"/>
<dbReference type="EMBL" id="SRMA01024160">
    <property type="protein sequence ID" value="TRZ01078.1"/>
    <property type="molecule type" value="Genomic_DNA"/>
</dbReference>
<proteinExistence type="predicted"/>
<feature type="compositionally biased region" description="Basic and acidic residues" evidence="1">
    <location>
        <begin position="18"/>
        <end position="52"/>
    </location>
</feature>
<dbReference type="Proteomes" id="UP000316079">
    <property type="component" value="Unassembled WGS sequence"/>
</dbReference>
<sequence>SNVFTFDVCVCGWCRKAPEPEGMDKDIILQEKEAETNAGDDRKDAGPDAEARRWRRRQPTPLRSTMLSCNLNLTQPDTVQQVAELLYVLEEQRRIPSLPFSYLHSHFYRLLVSVYKQY</sequence>
<evidence type="ECO:0000313" key="2">
    <source>
        <dbReference type="EMBL" id="TRZ01078.1"/>
    </source>
</evidence>
<evidence type="ECO:0000313" key="3">
    <source>
        <dbReference type="Proteomes" id="UP000316079"/>
    </source>
</evidence>
<name>A0A553RFW2_9TELE</name>
<feature type="non-terminal residue" evidence="2">
    <location>
        <position position="1"/>
    </location>
</feature>
<gene>
    <name evidence="2" type="ORF">DNTS_007046</name>
</gene>
<evidence type="ECO:0000256" key="1">
    <source>
        <dbReference type="SAM" id="MobiDB-lite"/>
    </source>
</evidence>
<comment type="caution">
    <text evidence="2">The sequence shown here is derived from an EMBL/GenBank/DDBJ whole genome shotgun (WGS) entry which is preliminary data.</text>
</comment>
<feature type="region of interest" description="Disordered" evidence="1">
    <location>
        <begin position="18"/>
        <end position="59"/>
    </location>
</feature>
<keyword evidence="3" id="KW-1185">Reference proteome</keyword>